<accession>A4J8A3</accession>
<dbReference type="KEGG" id="drm:Dred_2802"/>
<keyword evidence="2" id="KW-1185">Reference proteome</keyword>
<evidence type="ECO:0000313" key="2">
    <source>
        <dbReference type="Proteomes" id="UP000001556"/>
    </source>
</evidence>
<organism evidence="1 2">
    <name type="scientific">Desulforamulus reducens (strain ATCC BAA-1160 / DSM 100696 / MI-1)</name>
    <name type="common">Desulfotomaculum reducens</name>
    <dbReference type="NCBI Taxonomy" id="349161"/>
    <lineage>
        <taxon>Bacteria</taxon>
        <taxon>Bacillati</taxon>
        <taxon>Bacillota</taxon>
        <taxon>Clostridia</taxon>
        <taxon>Eubacteriales</taxon>
        <taxon>Peptococcaceae</taxon>
        <taxon>Desulforamulus</taxon>
    </lineage>
</organism>
<name>A4J8A3_DESRM</name>
<proteinExistence type="predicted"/>
<dbReference type="STRING" id="349161.Dred_2802"/>
<dbReference type="AlphaFoldDB" id="A4J8A3"/>
<dbReference type="EMBL" id="CP000612">
    <property type="protein sequence ID" value="ABO51306.1"/>
    <property type="molecule type" value="Genomic_DNA"/>
</dbReference>
<reference evidence="1 2" key="1">
    <citation type="submission" date="2007-03" db="EMBL/GenBank/DDBJ databases">
        <title>Complete sequence of Desulfotomaculum reducens MI-1.</title>
        <authorList>
            <consortium name="US DOE Joint Genome Institute"/>
            <person name="Copeland A."/>
            <person name="Lucas S."/>
            <person name="Lapidus A."/>
            <person name="Barry K."/>
            <person name="Detter J.C."/>
            <person name="Glavina del Rio T."/>
            <person name="Hammon N."/>
            <person name="Israni S."/>
            <person name="Dalin E."/>
            <person name="Tice H."/>
            <person name="Pitluck S."/>
            <person name="Sims D."/>
            <person name="Brettin T."/>
            <person name="Bruce D."/>
            <person name="Han C."/>
            <person name="Tapia R."/>
            <person name="Schmutz J."/>
            <person name="Larimer F."/>
            <person name="Land M."/>
            <person name="Hauser L."/>
            <person name="Kyrpides N."/>
            <person name="Kim E."/>
            <person name="Tebo B.M."/>
            <person name="Richardson P."/>
        </authorList>
    </citation>
    <scope>NUCLEOTIDE SEQUENCE [LARGE SCALE GENOMIC DNA]</scope>
    <source>
        <strain evidence="1 2">MI-1</strain>
    </source>
</reference>
<dbReference type="OrthoDB" id="1787396at2"/>
<evidence type="ECO:0000313" key="1">
    <source>
        <dbReference type="EMBL" id="ABO51306.1"/>
    </source>
</evidence>
<dbReference type="Proteomes" id="UP000001556">
    <property type="component" value="Chromosome"/>
</dbReference>
<dbReference type="RefSeq" id="WP_011879101.1">
    <property type="nucleotide sequence ID" value="NC_009253.1"/>
</dbReference>
<protein>
    <submittedName>
        <fullName evidence="1">Uncharacterized protein</fullName>
    </submittedName>
</protein>
<sequence>MNQGWCRVEEIIDLTGDSAKSCFSQAMHGDIRIKGKFMRDNTGKLRPVLVKTSYHPSIEDEPLFQMPKVQEPMVIPTALSAPLTLPSKPVQKNNGLTFLVNLIRKWLFLR</sequence>
<gene>
    <name evidence="1" type="ordered locus">Dred_2802</name>
</gene>
<dbReference type="HOGENOM" id="CLU_2166919_0_0_9"/>